<accession>T1CHV4</accession>
<dbReference type="Pfam" id="PF00676">
    <property type="entry name" value="E1_dh"/>
    <property type="match status" value="1"/>
</dbReference>
<dbReference type="AlphaFoldDB" id="T1CHV4"/>
<name>T1CHV4_9ZZZZ</name>
<dbReference type="CDD" id="cd02000">
    <property type="entry name" value="TPP_E1_PDC_ADC_BCADC"/>
    <property type="match status" value="1"/>
</dbReference>
<dbReference type="GO" id="GO:0004739">
    <property type="term" value="F:pyruvate dehydrogenase (acetyl-transferring) activity"/>
    <property type="evidence" value="ECO:0007669"/>
    <property type="project" value="UniProtKB-EC"/>
</dbReference>
<dbReference type="SUPFAM" id="SSF52518">
    <property type="entry name" value="Thiamin diphosphate-binding fold (THDP-binding)"/>
    <property type="match status" value="1"/>
</dbReference>
<dbReference type="InterPro" id="IPR050771">
    <property type="entry name" value="Alpha-ketoacid_DH_E1_comp"/>
</dbReference>
<reference evidence="3" key="1">
    <citation type="submission" date="2013-08" db="EMBL/GenBank/DDBJ databases">
        <authorList>
            <person name="Mendez C."/>
            <person name="Richter M."/>
            <person name="Ferrer M."/>
            <person name="Sanchez J."/>
        </authorList>
    </citation>
    <scope>NUCLEOTIDE SEQUENCE</scope>
</reference>
<dbReference type="NCBIfam" id="TIGR03181">
    <property type="entry name" value="PDH_E1_alph_x"/>
    <property type="match status" value="1"/>
</dbReference>
<evidence type="ECO:0000259" key="2">
    <source>
        <dbReference type="Pfam" id="PF00676"/>
    </source>
</evidence>
<comment type="caution">
    <text evidence="3">The sequence shown here is derived from an EMBL/GenBank/DDBJ whole genome shotgun (WGS) entry which is preliminary data.</text>
</comment>
<proteinExistence type="predicted"/>
<dbReference type="InterPro" id="IPR029061">
    <property type="entry name" value="THDP-binding"/>
</dbReference>
<dbReference type="InterPro" id="IPR001017">
    <property type="entry name" value="DH_E1"/>
</dbReference>
<dbReference type="EMBL" id="AUZZ01000713">
    <property type="protein sequence ID" value="EQD66910.1"/>
    <property type="molecule type" value="Genomic_DNA"/>
</dbReference>
<dbReference type="InterPro" id="IPR017596">
    <property type="entry name" value="PdhA/BkdA"/>
</dbReference>
<sequence>MQSKAFEGSIDYFQVMDENGNIDKALYPADLDDNKITDMYKMMLFARNLDAKTLSLQRQGRADTFAPLIGEEATQIGTAFAMRKDDVLVPNFRQHGVYLARGLPIENYFLYWRGYEEGNARVKEINALPVIVPVGTQMPHAAGIAYAQKYRNRDVAVVAFVGDGGTSEGDFYEAINFAGVNKLPMVSIIENNQWAISVPRDRQSAAQTLAQKAIAAGIKGVQVDGNDVIGVYKVVKDAIAHAREGPTVVECVTYRMGMHTTSDDPSKYRPEADVDKWKVKDPLKRVSTYLRSKGLWDDGKEKQAADEQMAKIDEAVAKAEAFKPDPKSMFENIYSFMPDVLKEEEDDAVKSNFWM</sequence>
<evidence type="ECO:0000313" key="3">
    <source>
        <dbReference type="EMBL" id="EQD66910.1"/>
    </source>
</evidence>
<dbReference type="EC" id="1.2.4.1" evidence="3"/>
<organism evidence="3">
    <name type="scientific">mine drainage metagenome</name>
    <dbReference type="NCBI Taxonomy" id="410659"/>
    <lineage>
        <taxon>unclassified sequences</taxon>
        <taxon>metagenomes</taxon>
        <taxon>ecological metagenomes</taxon>
    </lineage>
</organism>
<reference evidence="3" key="2">
    <citation type="journal article" date="2014" name="ISME J.">
        <title>Microbial stratification in low pH oxic and suboxic macroscopic growths along an acid mine drainage.</title>
        <authorList>
            <person name="Mendez-Garcia C."/>
            <person name="Mesa V."/>
            <person name="Sprenger R.R."/>
            <person name="Richter M."/>
            <person name="Diez M.S."/>
            <person name="Solano J."/>
            <person name="Bargiela R."/>
            <person name="Golyshina O.V."/>
            <person name="Manteca A."/>
            <person name="Ramos J.L."/>
            <person name="Gallego J.R."/>
            <person name="Llorente I."/>
            <person name="Martins Dos Santos V.A."/>
            <person name="Jensen O.N."/>
            <person name="Pelaez A.I."/>
            <person name="Sanchez J."/>
            <person name="Ferrer M."/>
        </authorList>
    </citation>
    <scope>NUCLEOTIDE SEQUENCE</scope>
</reference>
<protein>
    <submittedName>
        <fullName evidence="3">Pyruvate dehydrogenase (Acetyl-transferring) E1 component, alpha subunit</fullName>
        <ecNumber evidence="3">1.2.4.1</ecNumber>
    </submittedName>
</protein>
<feature type="domain" description="Dehydrogenase E1 component" evidence="2">
    <location>
        <begin position="40"/>
        <end position="322"/>
    </location>
</feature>
<dbReference type="PANTHER" id="PTHR43380:SF1">
    <property type="entry name" value="2-OXOISOVALERATE DEHYDROGENASE SUBUNIT ALPHA, MITOCHONDRIAL"/>
    <property type="match status" value="1"/>
</dbReference>
<evidence type="ECO:0000256" key="1">
    <source>
        <dbReference type="ARBA" id="ARBA00023002"/>
    </source>
</evidence>
<dbReference type="GO" id="GO:0009083">
    <property type="term" value="P:branched-chain amino acid catabolic process"/>
    <property type="evidence" value="ECO:0007669"/>
    <property type="project" value="TreeGrafter"/>
</dbReference>
<gene>
    <name evidence="3" type="ORF">B2A_00939</name>
</gene>
<dbReference type="PANTHER" id="PTHR43380">
    <property type="entry name" value="2-OXOISOVALERATE DEHYDROGENASE SUBUNIT ALPHA, MITOCHONDRIAL"/>
    <property type="match status" value="1"/>
</dbReference>
<keyword evidence="1 3" id="KW-0560">Oxidoreductase</keyword>
<keyword evidence="3" id="KW-0670">Pyruvate</keyword>
<dbReference type="Gene3D" id="3.40.50.970">
    <property type="match status" value="1"/>
</dbReference>